<dbReference type="Pfam" id="PF00293">
    <property type="entry name" value="NUDIX"/>
    <property type="match status" value="1"/>
</dbReference>
<evidence type="ECO:0000256" key="2">
    <source>
        <dbReference type="ARBA" id="ARBA00022801"/>
    </source>
</evidence>
<evidence type="ECO:0000256" key="1">
    <source>
        <dbReference type="ARBA" id="ARBA00001946"/>
    </source>
</evidence>
<evidence type="ECO:0000313" key="4">
    <source>
        <dbReference type="EMBL" id="QED23111.1"/>
    </source>
</evidence>
<dbReference type="PROSITE" id="PS51462">
    <property type="entry name" value="NUDIX"/>
    <property type="match status" value="1"/>
</dbReference>
<accession>A0A5B8XFQ6</accession>
<keyword evidence="2 4" id="KW-0378">Hydrolase</keyword>
<reference evidence="4 5" key="1">
    <citation type="journal article" date="2019" name="ISME J.">
        <title>Deianiraea, an extracellular bacterium associated with the ciliate Paramecium, suggests an alternative scenario for the evolution of Rickettsiales.</title>
        <authorList>
            <person name="Castelli M."/>
            <person name="Sabaneyeva E."/>
            <person name="Lanzoni O."/>
            <person name="Lebedeva N."/>
            <person name="Floriano A.M."/>
            <person name="Gaiarsa S."/>
            <person name="Benken K."/>
            <person name="Modeo L."/>
            <person name="Bandi C."/>
            <person name="Potekhin A."/>
            <person name="Sassera D."/>
            <person name="Petroni G."/>
        </authorList>
    </citation>
    <scope>NUCLEOTIDE SEQUENCE [LARGE SCALE GENOMIC DNA]</scope>
    <source>
        <strain evidence="4">CyL4-1</strain>
    </source>
</reference>
<dbReference type="SUPFAM" id="SSF55811">
    <property type="entry name" value="Nudix"/>
    <property type="match status" value="1"/>
</dbReference>
<gene>
    <name evidence="4" type="ORF">Deia_00304</name>
</gene>
<dbReference type="Proteomes" id="UP000321934">
    <property type="component" value="Chromosome"/>
</dbReference>
<dbReference type="RefSeq" id="WP_146820403.1">
    <property type="nucleotide sequence ID" value="NZ_CP029077.1"/>
</dbReference>
<dbReference type="EMBL" id="CP029077">
    <property type="protein sequence ID" value="QED23111.1"/>
    <property type="molecule type" value="Genomic_DNA"/>
</dbReference>
<feature type="domain" description="Nudix hydrolase" evidence="3">
    <location>
        <begin position="21"/>
        <end position="168"/>
    </location>
</feature>
<sequence length="173" mass="20102">MKVSHIIDLDFDEKIVSKDGKYRIGVGAVIEKNGLVFCAKRMDNKSTIHYDTLQMPQGGLDSGEDLKTAIYREVFEETGIKKDKLEFISRLDDWIYYDLPLDFQKRIGGKGGQAHIWYHFKFTGENTDVDLNNGTHMAEFSNFYWKKGNEIVERSIHFKKDLHEKVLRAFGFL</sequence>
<dbReference type="PANTHER" id="PTHR43736:SF1">
    <property type="entry name" value="DIHYDRONEOPTERIN TRIPHOSPHATE DIPHOSPHATASE"/>
    <property type="match status" value="1"/>
</dbReference>
<dbReference type="InterPro" id="IPR020084">
    <property type="entry name" value="NUDIX_hydrolase_CS"/>
</dbReference>
<dbReference type="AlphaFoldDB" id="A0A5B8XFQ6"/>
<dbReference type="InterPro" id="IPR000086">
    <property type="entry name" value="NUDIX_hydrolase_dom"/>
</dbReference>
<protein>
    <submittedName>
        <fullName evidence="4">RNA pyrophosphohydrolase</fullName>
    </submittedName>
</protein>
<dbReference type="NCBIfam" id="NF001938">
    <property type="entry name" value="PRK00714.1-5"/>
    <property type="match status" value="1"/>
</dbReference>
<dbReference type="Gene3D" id="3.90.79.10">
    <property type="entry name" value="Nucleoside Triphosphate Pyrophosphohydrolase"/>
    <property type="match status" value="1"/>
</dbReference>
<name>A0A5B8XFQ6_9RICK</name>
<organism evidence="4 5">
    <name type="scientific">Candidatus Deianiraea vastatrix</name>
    <dbReference type="NCBI Taxonomy" id="2163644"/>
    <lineage>
        <taxon>Bacteria</taxon>
        <taxon>Pseudomonadati</taxon>
        <taxon>Pseudomonadota</taxon>
        <taxon>Alphaproteobacteria</taxon>
        <taxon>Rickettsiales</taxon>
        <taxon>Candidatus Deianiraeaceae</taxon>
        <taxon>Candidatus Deianiraea</taxon>
    </lineage>
</organism>
<keyword evidence="5" id="KW-1185">Reference proteome</keyword>
<proteinExistence type="predicted"/>
<dbReference type="GO" id="GO:0016787">
    <property type="term" value="F:hydrolase activity"/>
    <property type="evidence" value="ECO:0007669"/>
    <property type="project" value="UniProtKB-KW"/>
</dbReference>
<comment type="cofactor">
    <cofactor evidence="1">
        <name>Mg(2+)</name>
        <dbReference type="ChEBI" id="CHEBI:18420"/>
    </cofactor>
</comment>
<dbReference type="PANTHER" id="PTHR43736">
    <property type="entry name" value="ADP-RIBOSE PYROPHOSPHATASE"/>
    <property type="match status" value="1"/>
</dbReference>
<dbReference type="OrthoDB" id="9816040at2"/>
<dbReference type="InterPro" id="IPR015797">
    <property type="entry name" value="NUDIX_hydrolase-like_dom_sf"/>
</dbReference>
<evidence type="ECO:0000313" key="5">
    <source>
        <dbReference type="Proteomes" id="UP000321934"/>
    </source>
</evidence>
<evidence type="ECO:0000259" key="3">
    <source>
        <dbReference type="PROSITE" id="PS51462"/>
    </source>
</evidence>
<dbReference type="PROSITE" id="PS00893">
    <property type="entry name" value="NUDIX_BOX"/>
    <property type="match status" value="1"/>
</dbReference>